<reference evidence="2 3" key="1">
    <citation type="submission" date="2021-02" db="EMBL/GenBank/DDBJ databases">
        <title>Lysobacter arenosi sp. nov., isolated from soil of gangwondo yeongwol, south Korea.</title>
        <authorList>
            <person name="Kim K.R."/>
            <person name="Kim K.H."/>
            <person name="Jeon C.O."/>
        </authorList>
    </citation>
    <scope>NUCLEOTIDE SEQUENCE [LARGE SCALE GENOMIC DNA]</scope>
    <source>
        <strain evidence="2 3">R7</strain>
    </source>
</reference>
<dbReference type="Gene3D" id="3.30.360.10">
    <property type="entry name" value="Dihydrodipicolinate Reductase, domain 2"/>
    <property type="match status" value="1"/>
</dbReference>
<evidence type="ECO:0000313" key="2">
    <source>
        <dbReference type="EMBL" id="QSX74715.1"/>
    </source>
</evidence>
<dbReference type="EMBL" id="CP071517">
    <property type="protein sequence ID" value="QSX74715.1"/>
    <property type="molecule type" value="Genomic_DNA"/>
</dbReference>
<proteinExistence type="predicted"/>
<keyword evidence="3" id="KW-1185">Reference proteome</keyword>
<gene>
    <name evidence="2" type="ORF">HIV01_016335</name>
</gene>
<evidence type="ECO:0000259" key="1">
    <source>
        <dbReference type="Pfam" id="PF03435"/>
    </source>
</evidence>
<sequence length="382" mass="40753">MRTLVLGGYGNFGARICRALAGDPTIDLLAGGRNRDQAQRLVDTLDGTASAAAVDFTAPDFAQTLRQLDVGLVVHAAGPFQRQSYAVAHAAAEAGAHYIDLADGRRFVCDFPAALHQRFQTIGRVGITGASTVPALSSAVVEHLCAGWAAIDSIDICIAPAQTAPRGKATLAAVLSYCGEPIRIWRGGKWVEAPGWAKPERVDFLRMRPRIGALCDIPDLELFPSHYAVRDGVMFRAALEVGFTQRAFAVLASLRGRGLLKRPERWAGLLNRTAVVFDFLGTSLGGMVVRVEGLDGRGRPARRAWHIAADYDHGPEIPCMPAILLARKLAAGSAMPAGAFTATGLLKLAEFQGEFARWKMVSDIVDEAVSSPSEPMPDATAA</sequence>
<evidence type="ECO:0000313" key="3">
    <source>
        <dbReference type="Proteomes" id="UP000663400"/>
    </source>
</evidence>
<dbReference type="Proteomes" id="UP000663400">
    <property type="component" value="Chromosome"/>
</dbReference>
<feature type="domain" description="Saccharopine dehydrogenase NADP binding" evidence="1">
    <location>
        <begin position="4"/>
        <end position="102"/>
    </location>
</feature>
<dbReference type="InterPro" id="IPR005097">
    <property type="entry name" value="Sacchrp_dh_NADP-bd"/>
</dbReference>
<protein>
    <submittedName>
        <fullName evidence="2">Saccharopine dehydrogenase NADP-binding domain-containing protein</fullName>
    </submittedName>
</protein>
<dbReference type="RefSeq" id="WP_200608835.1">
    <property type="nucleotide sequence ID" value="NZ_CP071517.1"/>
</dbReference>
<name>A0ABX7R9Q1_9GAMM</name>
<accession>A0ABX7R9Q1</accession>
<dbReference type="Gene3D" id="3.40.50.720">
    <property type="entry name" value="NAD(P)-binding Rossmann-like Domain"/>
    <property type="match status" value="1"/>
</dbReference>
<dbReference type="PANTHER" id="PTHR43796:SF2">
    <property type="entry name" value="CARBOXYNORSPERMIDINE SYNTHASE"/>
    <property type="match status" value="1"/>
</dbReference>
<dbReference type="Pfam" id="PF03435">
    <property type="entry name" value="Sacchrp_dh_NADP"/>
    <property type="match status" value="1"/>
</dbReference>
<dbReference type="InterPro" id="IPR036291">
    <property type="entry name" value="NAD(P)-bd_dom_sf"/>
</dbReference>
<dbReference type="SUPFAM" id="SSF51735">
    <property type="entry name" value="NAD(P)-binding Rossmann-fold domains"/>
    <property type="match status" value="1"/>
</dbReference>
<dbReference type="PANTHER" id="PTHR43796">
    <property type="entry name" value="CARBOXYNORSPERMIDINE SYNTHASE"/>
    <property type="match status" value="1"/>
</dbReference>
<organism evidence="2 3">
    <name type="scientific">Lysobacter arenosi</name>
    <dbReference type="NCBI Taxonomy" id="2795387"/>
    <lineage>
        <taxon>Bacteria</taxon>
        <taxon>Pseudomonadati</taxon>
        <taxon>Pseudomonadota</taxon>
        <taxon>Gammaproteobacteria</taxon>
        <taxon>Lysobacterales</taxon>
        <taxon>Lysobacteraceae</taxon>
        <taxon>Lysobacter</taxon>
    </lineage>
</organism>